<dbReference type="CDD" id="cd00086">
    <property type="entry name" value="homeodomain"/>
    <property type="match status" value="2"/>
</dbReference>
<dbReference type="InterPro" id="IPR001356">
    <property type="entry name" value="HD"/>
</dbReference>
<feature type="region of interest" description="Disordered" evidence="12">
    <location>
        <begin position="342"/>
        <end position="363"/>
    </location>
</feature>
<dbReference type="InterPro" id="IPR017970">
    <property type="entry name" value="Homeobox_CS"/>
</dbReference>
<dbReference type="PROSITE" id="PS00028">
    <property type="entry name" value="ZINC_FINGER_C2H2_1"/>
    <property type="match status" value="1"/>
</dbReference>
<evidence type="ECO:0000256" key="7">
    <source>
        <dbReference type="ARBA" id="ARBA00023155"/>
    </source>
</evidence>
<dbReference type="STRING" id="75743.A0A401QDD9"/>
<dbReference type="PROSITE" id="PS50071">
    <property type="entry name" value="HOMEOBOX_2"/>
    <property type="match status" value="2"/>
</dbReference>
<dbReference type="InterPro" id="IPR013087">
    <property type="entry name" value="Znf_C2H2_type"/>
</dbReference>
<feature type="compositionally biased region" description="Pro residues" evidence="12">
    <location>
        <begin position="278"/>
        <end position="288"/>
    </location>
</feature>
<dbReference type="PRINTS" id="PR01217">
    <property type="entry name" value="PRICHEXTENSN"/>
</dbReference>
<keyword evidence="8 10" id="KW-0539">Nucleus</keyword>
<feature type="compositionally biased region" description="Low complexity" evidence="12">
    <location>
        <begin position="171"/>
        <end position="185"/>
    </location>
</feature>
<dbReference type="SMART" id="SM00389">
    <property type="entry name" value="HOX"/>
    <property type="match status" value="2"/>
</dbReference>
<evidence type="ECO:0000259" key="14">
    <source>
        <dbReference type="PROSITE" id="PS50157"/>
    </source>
</evidence>
<feature type="compositionally biased region" description="Pro residues" evidence="12">
    <location>
        <begin position="489"/>
        <end position="498"/>
    </location>
</feature>
<comment type="caution">
    <text evidence="15">The sequence shown here is derived from an EMBL/GenBank/DDBJ whole genome shotgun (WGS) entry which is preliminary data.</text>
</comment>
<feature type="domain" description="C2H2-type" evidence="14">
    <location>
        <begin position="64"/>
        <end position="92"/>
    </location>
</feature>
<dbReference type="GO" id="GO:0045664">
    <property type="term" value="P:regulation of neuron differentiation"/>
    <property type="evidence" value="ECO:0007669"/>
    <property type="project" value="TreeGrafter"/>
</dbReference>
<evidence type="ECO:0000256" key="10">
    <source>
        <dbReference type="PROSITE-ProRule" id="PRU00108"/>
    </source>
</evidence>
<feature type="domain" description="Homeobox" evidence="13">
    <location>
        <begin position="569"/>
        <end position="629"/>
    </location>
</feature>
<feature type="compositionally biased region" description="Acidic residues" evidence="12">
    <location>
        <begin position="238"/>
        <end position="252"/>
    </location>
</feature>
<evidence type="ECO:0000256" key="8">
    <source>
        <dbReference type="ARBA" id="ARBA00023242"/>
    </source>
</evidence>
<dbReference type="PANTHER" id="PTHR45891:SF1">
    <property type="entry name" value="ZINC FINGER HOMEOBOX PROTEIN 2"/>
    <property type="match status" value="1"/>
</dbReference>
<evidence type="ECO:0000256" key="3">
    <source>
        <dbReference type="ARBA" id="ARBA00022737"/>
    </source>
</evidence>
<dbReference type="OMA" id="PLYLLEC"/>
<keyword evidence="6 10" id="KW-0238">DNA-binding</keyword>
<comment type="subcellular location">
    <subcellularLocation>
        <location evidence="1 10 11">Nucleus</location>
    </subcellularLocation>
</comment>
<evidence type="ECO:0000256" key="4">
    <source>
        <dbReference type="ARBA" id="ARBA00022771"/>
    </source>
</evidence>
<dbReference type="SUPFAM" id="SSF57667">
    <property type="entry name" value="beta-beta-alpha zinc fingers"/>
    <property type="match status" value="1"/>
</dbReference>
<evidence type="ECO:0008006" key="17">
    <source>
        <dbReference type="Google" id="ProtNLM"/>
    </source>
</evidence>
<feature type="compositionally biased region" description="Pro residues" evidence="12">
    <location>
        <begin position="8"/>
        <end position="20"/>
    </location>
</feature>
<feature type="compositionally biased region" description="Gly residues" evidence="12">
    <location>
        <begin position="516"/>
        <end position="526"/>
    </location>
</feature>
<dbReference type="GO" id="GO:0000981">
    <property type="term" value="F:DNA-binding transcription factor activity, RNA polymerase II-specific"/>
    <property type="evidence" value="ECO:0007669"/>
    <property type="project" value="InterPro"/>
</dbReference>
<dbReference type="GO" id="GO:0000978">
    <property type="term" value="F:RNA polymerase II cis-regulatory region sequence-specific DNA binding"/>
    <property type="evidence" value="ECO:0007669"/>
    <property type="project" value="TreeGrafter"/>
</dbReference>
<dbReference type="SUPFAM" id="SSF46689">
    <property type="entry name" value="Homeodomain-like"/>
    <property type="match status" value="2"/>
</dbReference>
<evidence type="ECO:0000256" key="12">
    <source>
        <dbReference type="SAM" id="MobiDB-lite"/>
    </source>
</evidence>
<accession>A0A401QDD9</accession>
<organism evidence="15 16">
    <name type="scientific">Scyliorhinus torazame</name>
    <name type="common">Cloudy catshark</name>
    <name type="synonym">Catulus torazame</name>
    <dbReference type="NCBI Taxonomy" id="75743"/>
    <lineage>
        <taxon>Eukaryota</taxon>
        <taxon>Metazoa</taxon>
        <taxon>Chordata</taxon>
        <taxon>Craniata</taxon>
        <taxon>Vertebrata</taxon>
        <taxon>Chondrichthyes</taxon>
        <taxon>Elasmobranchii</taxon>
        <taxon>Galeomorphii</taxon>
        <taxon>Galeoidea</taxon>
        <taxon>Carcharhiniformes</taxon>
        <taxon>Scyliorhinidae</taxon>
        <taxon>Scyliorhinus</taxon>
    </lineage>
</organism>
<reference evidence="15 16" key="1">
    <citation type="journal article" date="2018" name="Nat. Ecol. Evol.">
        <title>Shark genomes provide insights into elasmobranch evolution and the origin of vertebrates.</title>
        <authorList>
            <person name="Hara Y"/>
            <person name="Yamaguchi K"/>
            <person name="Onimaru K"/>
            <person name="Kadota M"/>
            <person name="Koyanagi M"/>
            <person name="Keeley SD"/>
            <person name="Tatsumi K"/>
            <person name="Tanaka K"/>
            <person name="Motone F"/>
            <person name="Kageyama Y"/>
            <person name="Nozu R"/>
            <person name="Adachi N"/>
            <person name="Nishimura O"/>
            <person name="Nakagawa R"/>
            <person name="Tanegashima C"/>
            <person name="Kiyatake I"/>
            <person name="Matsumoto R"/>
            <person name="Murakumo K"/>
            <person name="Nishida K"/>
            <person name="Terakita A"/>
            <person name="Kuratani S"/>
            <person name="Sato K"/>
            <person name="Hyodo S Kuraku.S."/>
        </authorList>
    </citation>
    <scope>NUCLEOTIDE SEQUENCE [LARGE SCALE GENOMIC DNA]</scope>
</reference>
<feature type="compositionally biased region" description="Pro residues" evidence="12">
    <location>
        <begin position="253"/>
        <end position="267"/>
    </location>
</feature>
<evidence type="ECO:0000256" key="11">
    <source>
        <dbReference type="RuleBase" id="RU000682"/>
    </source>
</evidence>
<dbReference type="Gene3D" id="1.10.10.60">
    <property type="entry name" value="Homeodomain-like"/>
    <property type="match status" value="2"/>
</dbReference>
<evidence type="ECO:0000256" key="9">
    <source>
        <dbReference type="PROSITE-ProRule" id="PRU00042"/>
    </source>
</evidence>
<feature type="DNA-binding region" description="Homeobox" evidence="10">
    <location>
        <begin position="571"/>
        <end position="630"/>
    </location>
</feature>
<dbReference type="Pfam" id="PF00046">
    <property type="entry name" value="Homeodomain"/>
    <property type="match status" value="2"/>
</dbReference>
<dbReference type="GO" id="GO:0008270">
    <property type="term" value="F:zinc ion binding"/>
    <property type="evidence" value="ECO:0007669"/>
    <property type="project" value="UniProtKB-KW"/>
</dbReference>
<keyword evidence="4 9" id="KW-0863">Zinc-finger</keyword>
<evidence type="ECO:0000313" key="15">
    <source>
        <dbReference type="EMBL" id="GCB83376.1"/>
    </source>
</evidence>
<keyword evidence="5" id="KW-0862">Zinc</keyword>
<dbReference type="PROSITE" id="PS50157">
    <property type="entry name" value="ZINC_FINGER_C2H2_2"/>
    <property type="match status" value="1"/>
</dbReference>
<feature type="non-terminal residue" evidence="15">
    <location>
        <position position="1"/>
    </location>
</feature>
<dbReference type="InterPro" id="IPR036236">
    <property type="entry name" value="Znf_C2H2_sf"/>
</dbReference>
<evidence type="ECO:0000256" key="1">
    <source>
        <dbReference type="ARBA" id="ARBA00004123"/>
    </source>
</evidence>
<feature type="domain" description="Homeobox" evidence="13">
    <location>
        <begin position="361"/>
        <end position="421"/>
    </location>
</feature>
<name>A0A401QDD9_SCYTO</name>
<dbReference type="OrthoDB" id="6417226at2759"/>
<evidence type="ECO:0000256" key="6">
    <source>
        <dbReference type="ARBA" id="ARBA00023125"/>
    </source>
</evidence>
<dbReference type="AlphaFoldDB" id="A0A401QDD9"/>
<keyword evidence="3" id="KW-0677">Repeat</keyword>
<evidence type="ECO:0000313" key="16">
    <source>
        <dbReference type="Proteomes" id="UP000288216"/>
    </source>
</evidence>
<feature type="region of interest" description="Disordered" evidence="12">
    <location>
        <begin position="484"/>
        <end position="579"/>
    </location>
</feature>
<feature type="region of interest" description="Disordered" evidence="12">
    <location>
        <begin position="306"/>
        <end position="327"/>
    </location>
</feature>
<feature type="compositionally biased region" description="Pro residues" evidence="12">
    <location>
        <begin position="125"/>
        <end position="140"/>
    </location>
</feature>
<dbReference type="EMBL" id="BFAA01032188">
    <property type="protein sequence ID" value="GCB83376.1"/>
    <property type="molecule type" value="Genomic_DNA"/>
</dbReference>
<feature type="region of interest" description="Disordered" evidence="12">
    <location>
        <begin position="110"/>
        <end position="294"/>
    </location>
</feature>
<evidence type="ECO:0000256" key="2">
    <source>
        <dbReference type="ARBA" id="ARBA00022723"/>
    </source>
</evidence>
<dbReference type="Proteomes" id="UP000288216">
    <property type="component" value="Unassembled WGS sequence"/>
</dbReference>
<keyword evidence="2" id="KW-0479">Metal-binding</keyword>
<dbReference type="GO" id="GO:0005634">
    <property type="term" value="C:nucleus"/>
    <property type="evidence" value="ECO:0007669"/>
    <property type="project" value="UniProtKB-SubCell"/>
</dbReference>
<proteinExistence type="predicted"/>
<sequence>RGGEAEGGPPPAQPLPPPALPAEAPRDATRALLAHIGFELIAQYNEGRQCVQTQAARLGLAGRLRCDGCSKLFSNTLILKSHEEQVHGRLFPSEELDRYARHYRESYDNLYPDQAASPGRTSPVNPVPAPSPSLPPPDSSPVPSELPQAQSEGDEEGPPRSWPLTGEEEGALLQGPELLPLGPWPETDPQAVEIQAPGALDALLPPGSEQRGDAPSGEGEVAGTEPAAPRDCPTPTELEPEEEEEEEEEEEPPASPPAPEPPLPPCSPSGANPASLPDGPPLGPPAPDPQHSHYLALRSHLLGAQHPQPPRALFQPGANPPLPHPAPQALKRKLEVERPPVGGLGHGGSELTFGPGGEEHPRDKRLRTTIMPEQLDVLYRRYLCDSNPTRKALEQISTQVGLKKRVVQVWFQNTRARERKGQFRFVGGPPGAGAPPFPLGRYPSQSEAEAQLSPLYLLECVPGPSPEALAPEEWRRDPFACQAGRIALPPSPPSPPPSSAGGRHDWSEGEGSDAAGEGGPSDGGPGPGRPRGDLSESSSQADPASPCGYPPTGPPDAWLPLPAEPSDRQAPRRNRTQMSSLQLKVMKTCFQDYRTPTMLECQLLGDEIGLPKRVIQVWFQNARAKDKKFKLHNAKAASSGAPKGGCDLCGVKYGAYLAVRNHVFSLPHIAKMKELVRGQLRRDKKYFAQKAPAAPLLEEKEEAATPRAPFSSRPLAGQCPLNEPPPFGNLAFPGLPGLPPILLPGASGTPSGFTTLTAGEWLSIRSTYTWRTGAKLWAWKCGCVVGALGIWEAVFRLANILGS</sequence>
<gene>
    <name evidence="15" type="ORF">scyTo_0023671</name>
</gene>
<evidence type="ECO:0000256" key="5">
    <source>
        <dbReference type="ARBA" id="ARBA00022833"/>
    </source>
</evidence>
<dbReference type="PANTHER" id="PTHR45891">
    <property type="entry name" value="ZINC FINGER HOMEOBOX PROTEIN"/>
    <property type="match status" value="1"/>
</dbReference>
<feature type="DNA-binding region" description="Homeobox" evidence="10">
    <location>
        <begin position="363"/>
        <end position="422"/>
    </location>
</feature>
<protein>
    <recommendedName>
        <fullName evidence="17">Homeobox domain-containing protein</fullName>
    </recommendedName>
</protein>
<evidence type="ECO:0000259" key="13">
    <source>
        <dbReference type="PROSITE" id="PS50071"/>
    </source>
</evidence>
<dbReference type="InterPro" id="IPR009057">
    <property type="entry name" value="Homeodomain-like_sf"/>
</dbReference>
<dbReference type="PROSITE" id="PS00027">
    <property type="entry name" value="HOMEOBOX_1"/>
    <property type="match status" value="1"/>
</dbReference>
<feature type="region of interest" description="Disordered" evidence="12">
    <location>
        <begin position="1"/>
        <end position="23"/>
    </location>
</feature>
<keyword evidence="7 10" id="KW-0371">Homeobox</keyword>
<keyword evidence="16" id="KW-1185">Reference proteome</keyword>
<dbReference type="InterPro" id="IPR051968">
    <property type="entry name" value="ZnFinger_Homeobox_TR"/>
</dbReference>